<dbReference type="OrthoDB" id="9793039at2"/>
<gene>
    <name evidence="2" type="ORF">SAMN04488498_108172</name>
</gene>
<keyword evidence="3" id="KW-1185">Reference proteome</keyword>
<organism evidence="2 3">
    <name type="scientific">Neomesorhizobium albiziae</name>
    <dbReference type="NCBI Taxonomy" id="335020"/>
    <lineage>
        <taxon>Bacteria</taxon>
        <taxon>Pseudomonadati</taxon>
        <taxon>Pseudomonadota</taxon>
        <taxon>Alphaproteobacteria</taxon>
        <taxon>Hyphomicrobiales</taxon>
        <taxon>Phyllobacteriaceae</taxon>
        <taxon>Neomesorhizobium</taxon>
    </lineage>
</organism>
<feature type="domain" description="VOC" evidence="1">
    <location>
        <begin position="136"/>
        <end position="251"/>
    </location>
</feature>
<dbReference type="Gene3D" id="3.10.180.10">
    <property type="entry name" value="2,3-Dihydroxybiphenyl 1,2-Dioxygenase, domain 1"/>
    <property type="match status" value="2"/>
</dbReference>
<dbReference type="Proteomes" id="UP000323300">
    <property type="component" value="Unassembled WGS sequence"/>
</dbReference>
<dbReference type="SUPFAM" id="SSF54593">
    <property type="entry name" value="Glyoxalase/Bleomycin resistance protein/Dihydroxybiphenyl dioxygenase"/>
    <property type="match status" value="2"/>
</dbReference>
<dbReference type="PROSITE" id="PS51819">
    <property type="entry name" value="VOC"/>
    <property type="match status" value="2"/>
</dbReference>
<protein>
    <recommendedName>
        <fullName evidence="1">VOC domain-containing protein</fullName>
    </recommendedName>
</protein>
<dbReference type="EMBL" id="FOSL01000008">
    <property type="protein sequence ID" value="SFK57712.1"/>
    <property type="molecule type" value="Genomic_DNA"/>
</dbReference>
<accession>A0A1I4AMG5</accession>
<dbReference type="RefSeq" id="WP_149760977.1">
    <property type="nucleotide sequence ID" value="NZ_BSPE01000048.1"/>
</dbReference>
<dbReference type="AlphaFoldDB" id="A0A1I4AMG5"/>
<dbReference type="CDD" id="cd07247">
    <property type="entry name" value="SgaA_N_like"/>
    <property type="match status" value="2"/>
</dbReference>
<dbReference type="PANTHER" id="PTHR33993">
    <property type="entry name" value="GLYOXALASE-RELATED"/>
    <property type="match status" value="1"/>
</dbReference>
<evidence type="ECO:0000313" key="3">
    <source>
        <dbReference type="Proteomes" id="UP000323300"/>
    </source>
</evidence>
<evidence type="ECO:0000313" key="2">
    <source>
        <dbReference type="EMBL" id="SFK57712.1"/>
    </source>
</evidence>
<feature type="domain" description="VOC" evidence="1">
    <location>
        <begin position="4"/>
        <end position="121"/>
    </location>
</feature>
<dbReference type="InterPro" id="IPR004360">
    <property type="entry name" value="Glyas_Fos-R_dOase_dom"/>
</dbReference>
<name>A0A1I4AMG5_9HYPH</name>
<dbReference type="Pfam" id="PF00903">
    <property type="entry name" value="Glyoxalase"/>
    <property type="match status" value="2"/>
</dbReference>
<dbReference type="PANTHER" id="PTHR33993:SF14">
    <property type="entry name" value="GB|AAF24581.1"/>
    <property type="match status" value="1"/>
</dbReference>
<proteinExistence type="predicted"/>
<evidence type="ECO:0000259" key="1">
    <source>
        <dbReference type="PROSITE" id="PS51819"/>
    </source>
</evidence>
<dbReference type="InterPro" id="IPR029068">
    <property type="entry name" value="Glyas_Bleomycin-R_OHBP_Dase"/>
</dbReference>
<reference evidence="2 3" key="1">
    <citation type="submission" date="2016-10" db="EMBL/GenBank/DDBJ databases">
        <authorList>
            <person name="Varghese N."/>
            <person name="Submissions S."/>
        </authorList>
    </citation>
    <scope>NUCLEOTIDE SEQUENCE [LARGE SCALE GENOMIC DNA]</scope>
    <source>
        <strain evidence="2 3">DSM 21822</strain>
    </source>
</reference>
<dbReference type="InterPro" id="IPR052164">
    <property type="entry name" value="Anthracycline_SecMetBiosynth"/>
</dbReference>
<sequence>MASKFIWYELMTSDLKAAEKFYSEVVGWSTEDFGGGDLPYTIVKAGETPVGGLMNIPAEAANMGAQPAWMGYIYAADVDAKSESIRAAGGAVQRAPEDIPGVGRFFVVADPQGAMFMLLAPQGPEQPPAPMGTVGHIGWRELYTDGWEKALDFYSSQFGWTKDQSMDMGEMGTYQLFAIDGEQAGGMMNRTPNIPMPCWGFYFNVSGIDDAAARVTANGGQIQMGPMEVPGGSWVINCVDPQGAAFSLVGPSR</sequence>
<dbReference type="InterPro" id="IPR037523">
    <property type="entry name" value="VOC_core"/>
</dbReference>